<proteinExistence type="predicted"/>
<accession>A0A1W1VYL5</accession>
<evidence type="ECO:0000313" key="1">
    <source>
        <dbReference type="EMBL" id="SMB98353.1"/>
    </source>
</evidence>
<gene>
    <name evidence="1" type="ORF">SAMN00120144_1064</name>
</gene>
<keyword evidence="2" id="KW-1185">Reference proteome</keyword>
<protein>
    <submittedName>
        <fullName evidence="1">Uncharacterized protein</fullName>
    </submittedName>
</protein>
<sequence length="42" mass="4884">MQKMEQYSFQQAAAEASSDSGAVHLSLYTFLKRLFLPKQYRL</sequence>
<name>A0A1W1VYL5_9BACT</name>
<organism evidence="1 2">
    <name type="scientific">Hymenobacter roseosalivarius DSM 11622</name>
    <dbReference type="NCBI Taxonomy" id="645990"/>
    <lineage>
        <taxon>Bacteria</taxon>
        <taxon>Pseudomonadati</taxon>
        <taxon>Bacteroidota</taxon>
        <taxon>Cytophagia</taxon>
        <taxon>Cytophagales</taxon>
        <taxon>Hymenobacteraceae</taxon>
        <taxon>Hymenobacter</taxon>
    </lineage>
</organism>
<reference evidence="1 2" key="1">
    <citation type="submission" date="2017-04" db="EMBL/GenBank/DDBJ databases">
        <authorList>
            <person name="Afonso C.L."/>
            <person name="Miller P.J."/>
            <person name="Scott M.A."/>
            <person name="Spackman E."/>
            <person name="Goraichik I."/>
            <person name="Dimitrov K.M."/>
            <person name="Suarez D.L."/>
            <person name="Swayne D.E."/>
        </authorList>
    </citation>
    <scope>NUCLEOTIDE SEQUENCE [LARGE SCALE GENOMIC DNA]</scope>
    <source>
        <strain evidence="1 2">DSM 11622</strain>
    </source>
</reference>
<dbReference type="Proteomes" id="UP000192266">
    <property type="component" value="Unassembled WGS sequence"/>
</dbReference>
<dbReference type="STRING" id="645990.SAMN00120144_1064"/>
<evidence type="ECO:0000313" key="2">
    <source>
        <dbReference type="Proteomes" id="UP000192266"/>
    </source>
</evidence>
<dbReference type="EMBL" id="FWWW01000082">
    <property type="protein sequence ID" value="SMB98353.1"/>
    <property type="molecule type" value="Genomic_DNA"/>
</dbReference>
<dbReference type="AlphaFoldDB" id="A0A1W1VYL5"/>